<accession>A0A8S2WIP1</accession>
<organism evidence="2 3">
    <name type="scientific">Didymodactylos carnosus</name>
    <dbReference type="NCBI Taxonomy" id="1234261"/>
    <lineage>
        <taxon>Eukaryota</taxon>
        <taxon>Metazoa</taxon>
        <taxon>Spiralia</taxon>
        <taxon>Gnathifera</taxon>
        <taxon>Rotifera</taxon>
        <taxon>Eurotatoria</taxon>
        <taxon>Bdelloidea</taxon>
        <taxon>Philodinida</taxon>
        <taxon>Philodinidae</taxon>
        <taxon>Didymodactylos</taxon>
    </lineage>
</organism>
<keyword evidence="1" id="KW-1133">Transmembrane helix</keyword>
<keyword evidence="1" id="KW-0812">Transmembrane</keyword>
<evidence type="ECO:0000313" key="3">
    <source>
        <dbReference type="Proteomes" id="UP000682733"/>
    </source>
</evidence>
<dbReference type="InterPro" id="IPR029063">
    <property type="entry name" value="SAM-dependent_MTases_sf"/>
</dbReference>
<name>A0A8S2WIP1_9BILA</name>
<dbReference type="Proteomes" id="UP000682733">
    <property type="component" value="Unassembled WGS sequence"/>
</dbReference>
<gene>
    <name evidence="2" type="ORF">TMI583_LOCUS45419</name>
</gene>
<dbReference type="EMBL" id="CAJOBA010081072">
    <property type="protein sequence ID" value="CAF4441717.1"/>
    <property type="molecule type" value="Genomic_DNA"/>
</dbReference>
<proteinExistence type="predicted"/>
<evidence type="ECO:0000256" key="1">
    <source>
        <dbReference type="SAM" id="Phobius"/>
    </source>
</evidence>
<evidence type="ECO:0000313" key="2">
    <source>
        <dbReference type="EMBL" id="CAF4441717.1"/>
    </source>
</evidence>
<sequence>MPRIIQFQKFFSYSRSSRHSSKLFALATVIAILFGIPLYSICRQRPLLSTATTIAPLTRHPRHPNCNEYDTNIRPQDIFQTIFRTFTTEEWLQKPSYFSVTYSQLHTALFGNQAQNIYKQWTNNYAKKADHTYGFSGLTSEYFSTLINNGNLSIPLHFIVEVGSFMGKSTTTMAQLLKKDKKYENVTILCIDTWLGGLEHWLERDQHRLMSVHGGRPTVYNNSLQILLI</sequence>
<protein>
    <submittedName>
        <fullName evidence="2">Uncharacterized protein</fullName>
    </submittedName>
</protein>
<dbReference type="Gene3D" id="3.40.50.150">
    <property type="entry name" value="Vaccinia Virus protein VP39"/>
    <property type="match status" value="1"/>
</dbReference>
<feature type="transmembrane region" description="Helical" evidence="1">
    <location>
        <begin position="21"/>
        <end position="41"/>
    </location>
</feature>
<reference evidence="2" key="1">
    <citation type="submission" date="2021-02" db="EMBL/GenBank/DDBJ databases">
        <authorList>
            <person name="Nowell W R."/>
        </authorList>
    </citation>
    <scope>NUCLEOTIDE SEQUENCE</scope>
</reference>
<dbReference type="AlphaFoldDB" id="A0A8S2WIP1"/>
<keyword evidence="1" id="KW-0472">Membrane</keyword>
<comment type="caution">
    <text evidence="2">The sequence shown here is derived from an EMBL/GenBank/DDBJ whole genome shotgun (WGS) entry which is preliminary data.</text>
</comment>